<dbReference type="Gene3D" id="2.10.109.10">
    <property type="entry name" value="Umud Fragment, subunit A"/>
    <property type="match status" value="1"/>
</dbReference>
<evidence type="ECO:0000256" key="4">
    <source>
        <dbReference type="ARBA" id="ARBA00023125"/>
    </source>
</evidence>
<evidence type="ECO:0000256" key="2">
    <source>
        <dbReference type="ARBA" id="ARBA00022801"/>
    </source>
</evidence>
<evidence type="ECO:0000256" key="3">
    <source>
        <dbReference type="ARBA" id="ARBA00023015"/>
    </source>
</evidence>
<dbReference type="CDD" id="cd00093">
    <property type="entry name" value="HTH_XRE"/>
    <property type="match status" value="1"/>
</dbReference>
<dbReference type="Pfam" id="PF00717">
    <property type="entry name" value="Peptidase_S24"/>
    <property type="match status" value="1"/>
</dbReference>
<reference evidence="8" key="2">
    <citation type="submission" date="2021-04" db="EMBL/GenBank/DDBJ databases">
        <title>Taxonomy of Flavobacteriaceae bacterium ZY171143.</title>
        <authorList>
            <person name="Li F."/>
        </authorList>
    </citation>
    <scope>NUCLEOTIDE SEQUENCE [LARGE SCALE GENOMIC DNA]</scope>
    <source>
        <strain evidence="8">ZY171143</strain>
    </source>
</reference>
<dbReference type="InterPro" id="IPR019756">
    <property type="entry name" value="Pept_S26A_signal_pept_1_Ser-AS"/>
</dbReference>
<dbReference type="PROSITE" id="PS00501">
    <property type="entry name" value="SPASE_I_1"/>
    <property type="match status" value="1"/>
</dbReference>
<keyword evidence="3" id="KW-0805">Transcription regulation</keyword>
<evidence type="ECO:0000259" key="6">
    <source>
        <dbReference type="PROSITE" id="PS50943"/>
    </source>
</evidence>
<organism evidence="7 8">
    <name type="scientific">Faecalibacter bovis</name>
    <dbReference type="NCBI Taxonomy" id="2898187"/>
    <lineage>
        <taxon>Bacteria</taxon>
        <taxon>Pseudomonadati</taxon>
        <taxon>Bacteroidota</taxon>
        <taxon>Flavobacteriia</taxon>
        <taxon>Flavobacteriales</taxon>
        <taxon>Weeksellaceae</taxon>
        <taxon>Faecalibacter</taxon>
    </lineage>
</organism>
<keyword evidence="4" id="KW-0238">DNA-binding</keyword>
<gene>
    <name evidence="7" type="ORF">J9309_01370</name>
</gene>
<dbReference type="SUPFAM" id="SSF51306">
    <property type="entry name" value="LexA/Signal peptidase"/>
    <property type="match status" value="1"/>
</dbReference>
<dbReference type="Gene3D" id="1.10.260.40">
    <property type="entry name" value="lambda repressor-like DNA-binding domains"/>
    <property type="match status" value="1"/>
</dbReference>
<dbReference type="Proteomes" id="UP000672011">
    <property type="component" value="Chromosome"/>
</dbReference>
<sequence>MTTINERIKLLVEYYSGGNNSKFANELDISEANVRNYISKTEPKFSVLEKIAKKFEISFEWLLLGEGEMHKPKMQDSLHNENVRKSVSFLEETKNTNNLTLLEPIQEYVCKMPQVVTVDKQGNDNVVLVPVKAQAGYLTGFGDPTYIKKLPTYNLPNIKNGTFRMFQVNGHSMHPTLHDKSYVVGEWVENWVKDIKDNRLYIVVAESDNAEGVLIKRVLNRLKKYGNLYLKPDNRKEYYNITLQPDEIKEVWEVKLYLGWELPDPAILYDRVCDLEADIEYLKDKLKGKN</sequence>
<evidence type="ECO:0000313" key="8">
    <source>
        <dbReference type="Proteomes" id="UP000672011"/>
    </source>
</evidence>
<keyword evidence="1" id="KW-0645">Protease</keyword>
<proteinExistence type="predicted"/>
<dbReference type="InterPro" id="IPR015927">
    <property type="entry name" value="Peptidase_S24_S26A/B/C"/>
</dbReference>
<accession>A0ABX7XDQ8</accession>
<dbReference type="InterPro" id="IPR036286">
    <property type="entry name" value="LexA/Signal_pep-like_sf"/>
</dbReference>
<dbReference type="PANTHER" id="PTHR40661:SF1">
    <property type="entry name" value="HTH CRO_C1-TYPE DOMAIN-CONTAINING PROTEIN"/>
    <property type="match status" value="1"/>
</dbReference>
<protein>
    <submittedName>
        <fullName evidence="7">Transcriptional regulator</fullName>
    </submittedName>
</protein>
<dbReference type="PROSITE" id="PS50943">
    <property type="entry name" value="HTH_CROC1"/>
    <property type="match status" value="1"/>
</dbReference>
<dbReference type="RefSeq" id="WP_230476665.1">
    <property type="nucleotide sequence ID" value="NZ_CP072842.1"/>
</dbReference>
<dbReference type="InterPro" id="IPR001387">
    <property type="entry name" value="Cro/C1-type_HTH"/>
</dbReference>
<name>A0ABX7XDQ8_9FLAO</name>
<dbReference type="PANTHER" id="PTHR40661">
    <property type="match status" value="1"/>
</dbReference>
<feature type="domain" description="HTH cro/C1-type" evidence="6">
    <location>
        <begin position="21"/>
        <end position="62"/>
    </location>
</feature>
<reference evidence="7 8" key="1">
    <citation type="journal article" date="2021" name="Int. J. Syst. Evol. Microbiol.">
        <title>Faecalibacter bovis sp. nov., isolated from cow faeces.</title>
        <authorList>
            <person name="Li F."/>
            <person name="Zhao W."/>
            <person name="Hong Q."/>
            <person name="Shao Q."/>
            <person name="Song J."/>
            <person name="Yang S."/>
        </authorList>
    </citation>
    <scope>NUCLEOTIDE SEQUENCE [LARGE SCALE GENOMIC DNA]</scope>
    <source>
        <strain evidence="7 8">ZY171143</strain>
    </source>
</reference>
<keyword evidence="8" id="KW-1185">Reference proteome</keyword>
<keyword evidence="2" id="KW-0378">Hydrolase</keyword>
<evidence type="ECO:0000256" key="1">
    <source>
        <dbReference type="ARBA" id="ARBA00022670"/>
    </source>
</evidence>
<evidence type="ECO:0000313" key="7">
    <source>
        <dbReference type="EMBL" id="QTV06025.1"/>
    </source>
</evidence>
<dbReference type="InterPro" id="IPR010982">
    <property type="entry name" value="Lambda_DNA-bd_dom_sf"/>
</dbReference>
<dbReference type="CDD" id="cd06462">
    <property type="entry name" value="Peptidase_S24_S26"/>
    <property type="match status" value="1"/>
</dbReference>
<evidence type="ECO:0000256" key="5">
    <source>
        <dbReference type="ARBA" id="ARBA00023163"/>
    </source>
</evidence>
<keyword evidence="5" id="KW-0804">Transcription</keyword>
<dbReference type="EMBL" id="CP072842">
    <property type="protein sequence ID" value="QTV06025.1"/>
    <property type="molecule type" value="Genomic_DNA"/>
</dbReference>